<dbReference type="InterPro" id="IPR011635">
    <property type="entry name" value="CARDB"/>
</dbReference>
<dbReference type="Proteomes" id="UP000075398">
    <property type="component" value="Unassembled WGS sequence"/>
</dbReference>
<dbReference type="SUPFAM" id="SSF49899">
    <property type="entry name" value="Concanavalin A-like lectins/glucanases"/>
    <property type="match status" value="1"/>
</dbReference>
<dbReference type="GO" id="GO:0005975">
    <property type="term" value="P:carbohydrate metabolic process"/>
    <property type="evidence" value="ECO:0007669"/>
    <property type="project" value="InterPro"/>
</dbReference>
<dbReference type="InterPro" id="IPR000757">
    <property type="entry name" value="Beta-glucanase-like"/>
</dbReference>
<dbReference type="Pfam" id="PF07705">
    <property type="entry name" value="CARDB"/>
    <property type="match status" value="1"/>
</dbReference>
<dbReference type="GO" id="GO:0004553">
    <property type="term" value="F:hydrolase activity, hydrolyzing O-glycosyl compounds"/>
    <property type="evidence" value="ECO:0007669"/>
    <property type="project" value="InterPro"/>
</dbReference>
<sequence>MNQILLCIFLVFLISMFSFSSFPLIKAENSKSGIDIEDISWSPKEPKKGDTIQFTIKIKNNLDTRYKNLRLECYINKELIESKIINEINEKTIYEHTFDWEVNTLDFKITSIIISNKNNQEINSFSKLYFSGYSWYIKRSIDDRKGPGYNYWADSNENVWVDEKGLHLKITENDGGWYCSEVYSEESFGYGKYVFYLDGRPDVFDRNVVLGLFTYYYNSKELDKNVEIDIEFSKWGSHLPNILSKNSQFVTYPITKKTIYRYKMILNGDYSVHYFDWEKNSIEFKSLHGHDEATSSRRLLIAHRIFSGEKIPIPTTETKVHINLWLFDSNSDKKGDSPSDGKETEIIVKAFRFE</sequence>
<dbReference type="CDD" id="cd00413">
    <property type="entry name" value="Glyco_hydrolase_16"/>
    <property type="match status" value="1"/>
</dbReference>
<proteinExistence type="predicted"/>
<reference evidence="2 3" key="1">
    <citation type="journal article" date="2016" name="ISME J.">
        <title>Chasing the elusive Euryarchaeota class WSA2: genomes reveal a uniquely fastidious methyl-reducing methanogen.</title>
        <authorList>
            <person name="Nobu M.K."/>
            <person name="Narihiro T."/>
            <person name="Kuroda K."/>
            <person name="Mei R."/>
            <person name="Liu W.T."/>
        </authorList>
    </citation>
    <scope>NUCLEOTIDE SEQUENCE [LARGE SCALE GENOMIC DNA]</scope>
    <source>
        <strain evidence="2">U1lsi0528_Bin055</strain>
    </source>
</reference>
<protein>
    <recommendedName>
        <fullName evidence="1">GH16 domain-containing protein</fullName>
    </recommendedName>
</protein>
<evidence type="ECO:0000313" key="2">
    <source>
        <dbReference type="EMBL" id="KYC51914.1"/>
    </source>
</evidence>
<dbReference type="InterPro" id="IPR013783">
    <property type="entry name" value="Ig-like_fold"/>
</dbReference>
<dbReference type="AlphaFoldDB" id="A0A150J4M5"/>
<dbReference type="EMBL" id="LNGC01000041">
    <property type="protein sequence ID" value="KYC51914.1"/>
    <property type="molecule type" value="Genomic_DNA"/>
</dbReference>
<accession>A0A150J4M5</accession>
<comment type="caution">
    <text evidence="2">The sequence shown here is derived from an EMBL/GenBank/DDBJ whole genome shotgun (WGS) entry which is preliminary data.</text>
</comment>
<dbReference type="InterPro" id="IPR013320">
    <property type="entry name" value="ConA-like_dom_sf"/>
</dbReference>
<feature type="domain" description="GH16" evidence="1">
    <location>
        <begin position="98"/>
        <end position="354"/>
    </location>
</feature>
<dbReference type="Gene3D" id="2.60.40.10">
    <property type="entry name" value="Immunoglobulins"/>
    <property type="match status" value="1"/>
</dbReference>
<evidence type="ECO:0000259" key="1">
    <source>
        <dbReference type="PROSITE" id="PS51762"/>
    </source>
</evidence>
<gene>
    <name evidence="2" type="ORF">AMQ22_01095</name>
</gene>
<organism evidence="2 3">
    <name type="scientific">Candidatus Methanofastidiosum methylothiophilum</name>
    <dbReference type="NCBI Taxonomy" id="1705564"/>
    <lineage>
        <taxon>Archaea</taxon>
        <taxon>Methanobacteriati</taxon>
        <taxon>Methanobacteriota</taxon>
        <taxon>Stenosarchaea group</taxon>
        <taxon>Candidatus Methanofastidiosia</taxon>
        <taxon>Candidatus Methanofastidiosales</taxon>
        <taxon>Candidatus Methanofastidiosaceae</taxon>
        <taxon>Candidatus Methanofastidiosum</taxon>
    </lineage>
</organism>
<dbReference type="PROSITE" id="PS51762">
    <property type="entry name" value="GH16_2"/>
    <property type="match status" value="1"/>
</dbReference>
<evidence type="ECO:0000313" key="3">
    <source>
        <dbReference type="Proteomes" id="UP000075398"/>
    </source>
</evidence>
<dbReference type="Gene3D" id="2.60.120.200">
    <property type="match status" value="1"/>
</dbReference>
<name>A0A150J4M5_9EURY</name>